<proteinExistence type="predicted"/>
<dbReference type="Proteomes" id="UP000053660">
    <property type="component" value="Unassembled WGS sequence"/>
</dbReference>
<dbReference type="AlphaFoldDB" id="A0A0B1TTS6"/>
<dbReference type="EMBL" id="KN549269">
    <property type="protein sequence ID" value="KHJ98840.1"/>
    <property type="molecule type" value="Genomic_DNA"/>
</dbReference>
<dbReference type="OrthoDB" id="5869578at2759"/>
<evidence type="ECO:0008006" key="3">
    <source>
        <dbReference type="Google" id="ProtNLM"/>
    </source>
</evidence>
<dbReference type="Gene3D" id="3.30.420.10">
    <property type="entry name" value="Ribonuclease H-like superfamily/Ribonuclease H"/>
    <property type="match status" value="1"/>
</dbReference>
<evidence type="ECO:0000313" key="2">
    <source>
        <dbReference type="Proteomes" id="UP000053660"/>
    </source>
</evidence>
<dbReference type="GO" id="GO:0003676">
    <property type="term" value="F:nucleic acid binding"/>
    <property type="evidence" value="ECO:0007669"/>
    <property type="project" value="InterPro"/>
</dbReference>
<gene>
    <name evidence="1" type="ORF">OESDEN_01171</name>
</gene>
<sequence>MGGIASFEEYVVDKFYQKNRVEVIRLPPHHCFLNPVELLWGNLKANITKIGKTAGSLHTVKEIPSVISQAPHKVFAGHGAA</sequence>
<protein>
    <recommendedName>
        <fullName evidence="3">Tc1-like transposase DDE domain-containing protein</fullName>
    </recommendedName>
</protein>
<evidence type="ECO:0000313" key="1">
    <source>
        <dbReference type="EMBL" id="KHJ98840.1"/>
    </source>
</evidence>
<organism evidence="1 2">
    <name type="scientific">Oesophagostomum dentatum</name>
    <name type="common">Nodular worm</name>
    <dbReference type="NCBI Taxonomy" id="61180"/>
    <lineage>
        <taxon>Eukaryota</taxon>
        <taxon>Metazoa</taxon>
        <taxon>Ecdysozoa</taxon>
        <taxon>Nematoda</taxon>
        <taxon>Chromadorea</taxon>
        <taxon>Rhabditida</taxon>
        <taxon>Rhabditina</taxon>
        <taxon>Rhabditomorpha</taxon>
        <taxon>Strongyloidea</taxon>
        <taxon>Strongylidae</taxon>
        <taxon>Oesophagostomum</taxon>
    </lineage>
</organism>
<accession>A0A0B1TTS6</accession>
<keyword evidence="2" id="KW-1185">Reference proteome</keyword>
<dbReference type="InterPro" id="IPR036397">
    <property type="entry name" value="RNaseH_sf"/>
</dbReference>
<name>A0A0B1TTS6_OESDE</name>
<reference evidence="1 2" key="1">
    <citation type="submission" date="2014-03" db="EMBL/GenBank/DDBJ databases">
        <title>Draft genome of the hookworm Oesophagostomum dentatum.</title>
        <authorList>
            <person name="Mitreva M."/>
        </authorList>
    </citation>
    <scope>NUCLEOTIDE SEQUENCE [LARGE SCALE GENOMIC DNA]</scope>
    <source>
        <strain evidence="1 2">OD-Hann</strain>
    </source>
</reference>